<dbReference type="PANTHER" id="PTHR38440:SF1">
    <property type="entry name" value="UPF0398 PROTEIN SPR0331"/>
    <property type="match status" value="1"/>
</dbReference>
<gene>
    <name evidence="2" type="ORF">AB1471_08610</name>
</gene>
<comment type="caution">
    <text evidence="2">The sequence shown here is derived from an EMBL/GenBank/DDBJ whole genome shotgun (WGS) entry which is preliminary data.</text>
</comment>
<evidence type="ECO:0000313" key="3">
    <source>
        <dbReference type="Proteomes" id="UP001556040"/>
    </source>
</evidence>
<dbReference type="Gene3D" id="3.40.50.450">
    <property type="match status" value="1"/>
</dbReference>
<dbReference type="RefSeq" id="WP_367779343.1">
    <property type="nucleotide sequence ID" value="NZ_JBFMIA010000005.1"/>
</dbReference>
<dbReference type="Pfam" id="PF06908">
    <property type="entry name" value="YpsA"/>
    <property type="match status" value="1"/>
</dbReference>
<dbReference type="InterPro" id="IPR010697">
    <property type="entry name" value="YspA"/>
</dbReference>
<dbReference type="NCBIfam" id="NF010181">
    <property type="entry name" value="PRK13660.1"/>
    <property type="match status" value="1"/>
</dbReference>
<accession>A0ABV3Q419</accession>
<dbReference type="PANTHER" id="PTHR38440">
    <property type="entry name" value="UPF0398 PROTEIN YPSA"/>
    <property type="match status" value="1"/>
</dbReference>
<comment type="similarity">
    <text evidence="1">Belongs to the UPF0398 family.</text>
</comment>
<dbReference type="HAMAP" id="MF_01575">
    <property type="entry name" value="UPF0398"/>
    <property type="match status" value="1"/>
</dbReference>
<protein>
    <recommendedName>
        <fullName evidence="1">UPF0398 protein AB1471_08610</fullName>
    </recommendedName>
</protein>
<proteinExistence type="inferred from homology"/>
<dbReference type="PIRSF" id="PIRSF021290">
    <property type="entry name" value="DUF1273"/>
    <property type="match status" value="1"/>
</dbReference>
<keyword evidence="3" id="KW-1185">Reference proteome</keyword>
<reference evidence="2 3" key="1">
    <citation type="journal article" date="1979" name="Int. J. Syst. Evol. Microbiol.">
        <title>Bacillus globisporus subsp. marinus subsp. nov.</title>
        <authorList>
            <person name="Liu H."/>
        </authorList>
    </citation>
    <scope>NUCLEOTIDE SEQUENCE [LARGE SCALE GENOMIC DNA]</scope>
    <source>
        <strain evidence="2 3">DSM 1297</strain>
    </source>
</reference>
<dbReference type="Proteomes" id="UP001556040">
    <property type="component" value="Unassembled WGS sequence"/>
</dbReference>
<dbReference type="SUPFAM" id="SSF102405">
    <property type="entry name" value="MCP/YpsA-like"/>
    <property type="match status" value="1"/>
</dbReference>
<organism evidence="2 3">
    <name type="scientific">Jeotgalibacillus marinus</name>
    <dbReference type="NCBI Taxonomy" id="86667"/>
    <lineage>
        <taxon>Bacteria</taxon>
        <taxon>Bacillati</taxon>
        <taxon>Bacillota</taxon>
        <taxon>Bacilli</taxon>
        <taxon>Bacillales</taxon>
        <taxon>Caryophanaceae</taxon>
        <taxon>Jeotgalibacillus</taxon>
    </lineage>
</organism>
<sequence>MLKVLTVAGYKAHEIGVFKNTDPAVRVIKKALRQAIVSKIDRGLQWVITSGQLGVETWAAEVVIELKETYPMLKLGILAAYQNHEEKWNEVNQDLYQRLCIQADFVEAISQKPYQNPQQLRNKNHFHIAKSDGLLIVYDEEKEGSPKFLWEVAKKYHESNRYEITQVTFQDLQWIVEEEQRNDDWSIVD</sequence>
<evidence type="ECO:0000256" key="1">
    <source>
        <dbReference type="HAMAP-Rule" id="MF_01575"/>
    </source>
</evidence>
<name>A0ABV3Q419_9BACL</name>
<dbReference type="EMBL" id="JBFMIA010000005">
    <property type="protein sequence ID" value="MEW9501861.1"/>
    <property type="molecule type" value="Genomic_DNA"/>
</dbReference>
<evidence type="ECO:0000313" key="2">
    <source>
        <dbReference type="EMBL" id="MEW9501861.1"/>
    </source>
</evidence>